<evidence type="ECO:0000259" key="3">
    <source>
        <dbReference type="Pfam" id="PF12804"/>
    </source>
</evidence>
<dbReference type="Gene3D" id="3.90.550.10">
    <property type="entry name" value="Spore Coat Polysaccharide Biosynthesis Protein SpsA, Chain A"/>
    <property type="match status" value="1"/>
</dbReference>
<dbReference type="EMBL" id="UINC01115381">
    <property type="protein sequence ID" value="SVC86361.1"/>
    <property type="molecule type" value="Genomic_DNA"/>
</dbReference>
<dbReference type="AlphaFoldDB" id="A0A382QPV5"/>
<reference evidence="4" key="1">
    <citation type="submission" date="2018-05" db="EMBL/GenBank/DDBJ databases">
        <authorList>
            <person name="Lanie J.A."/>
            <person name="Ng W.-L."/>
            <person name="Kazmierczak K.M."/>
            <person name="Andrzejewski T.M."/>
            <person name="Davidsen T.M."/>
            <person name="Wayne K.J."/>
            <person name="Tettelin H."/>
            <person name="Glass J.I."/>
            <person name="Rusch D."/>
            <person name="Podicherti R."/>
            <person name="Tsui H.-C.T."/>
            <person name="Winkler M.E."/>
        </authorList>
    </citation>
    <scope>NUCLEOTIDE SEQUENCE</scope>
</reference>
<protein>
    <recommendedName>
        <fullName evidence="3">MobA-like NTP transferase domain-containing protein</fullName>
    </recommendedName>
</protein>
<dbReference type="GO" id="GO:0016779">
    <property type="term" value="F:nucleotidyltransferase activity"/>
    <property type="evidence" value="ECO:0007669"/>
    <property type="project" value="UniProtKB-KW"/>
</dbReference>
<dbReference type="CDD" id="cd02523">
    <property type="entry name" value="PC_cytidylyltransferase"/>
    <property type="match status" value="1"/>
</dbReference>
<dbReference type="InterPro" id="IPR050065">
    <property type="entry name" value="GlmU-like"/>
</dbReference>
<name>A0A382QPV5_9ZZZZ</name>
<evidence type="ECO:0000256" key="2">
    <source>
        <dbReference type="ARBA" id="ARBA00022695"/>
    </source>
</evidence>
<organism evidence="4">
    <name type="scientific">marine metagenome</name>
    <dbReference type="NCBI Taxonomy" id="408172"/>
    <lineage>
        <taxon>unclassified sequences</taxon>
        <taxon>metagenomes</taxon>
        <taxon>ecological metagenomes</taxon>
    </lineage>
</organism>
<dbReference type="PANTHER" id="PTHR43584">
    <property type="entry name" value="NUCLEOTIDYL TRANSFERASE"/>
    <property type="match status" value="1"/>
</dbReference>
<gene>
    <name evidence="4" type="ORF">METZ01_LOCUS339215</name>
</gene>
<keyword evidence="2" id="KW-0548">Nucleotidyltransferase</keyword>
<dbReference type="InterPro" id="IPR025877">
    <property type="entry name" value="MobA-like_NTP_Trfase"/>
</dbReference>
<dbReference type="PANTHER" id="PTHR43584:SF8">
    <property type="entry name" value="N-ACETYLMURAMATE ALPHA-1-PHOSPHATE URIDYLYLTRANSFERASE"/>
    <property type="match status" value="1"/>
</dbReference>
<proteinExistence type="predicted"/>
<keyword evidence="1" id="KW-0808">Transferase</keyword>
<dbReference type="Pfam" id="PF12804">
    <property type="entry name" value="NTP_transf_3"/>
    <property type="match status" value="1"/>
</dbReference>
<feature type="domain" description="MobA-like NTP transferase" evidence="3">
    <location>
        <begin position="4"/>
        <end position="117"/>
    </location>
</feature>
<evidence type="ECO:0000313" key="4">
    <source>
        <dbReference type="EMBL" id="SVC86361.1"/>
    </source>
</evidence>
<sequence>MKTAAILAAGMGTRLRAELNGRPKGFLELGDRPIVEESVQRLSDAGIERIVIVTGFGAKHYEHLVSQYPNLIETVHNAEYENSGSMYSLFCARQQLEEEPFLLLESDLIFEPRAIDVIIGFDQPDVILLSEPTGAGDEVYVESQDGMLVSMSKCRETLGPGIAGELVGISKISRELFSLMLNIAQNKFKQSLQFDYETDCLVAAARNWAIACPVINGLVWAEIDDAAHLERALRDIYPKLRLDS</sequence>
<dbReference type="InterPro" id="IPR029044">
    <property type="entry name" value="Nucleotide-diphossugar_trans"/>
</dbReference>
<evidence type="ECO:0000256" key="1">
    <source>
        <dbReference type="ARBA" id="ARBA00022679"/>
    </source>
</evidence>
<accession>A0A382QPV5</accession>
<dbReference type="SUPFAM" id="SSF53448">
    <property type="entry name" value="Nucleotide-diphospho-sugar transferases"/>
    <property type="match status" value="1"/>
</dbReference>